<dbReference type="OMA" id="DWQINDY"/>
<reference evidence="2" key="1">
    <citation type="submission" date="2022-11" db="UniProtKB">
        <authorList>
            <consortium name="EnsemblMetazoa"/>
        </authorList>
    </citation>
    <scope>IDENTIFICATION</scope>
</reference>
<dbReference type="PANTHER" id="PTHR35169">
    <property type="entry name" value="FE2OG DIOXYGENASE DOMAIN-CONTAINING PROTEIN"/>
    <property type="match status" value="1"/>
</dbReference>
<dbReference type="Proteomes" id="UP000887568">
    <property type="component" value="Unplaced"/>
</dbReference>
<keyword evidence="3" id="KW-1185">Reference proteome</keyword>
<name>A0A914BC02_PATMI</name>
<feature type="region of interest" description="Disordered" evidence="1">
    <location>
        <begin position="537"/>
        <end position="557"/>
    </location>
</feature>
<dbReference type="OrthoDB" id="10034815at2759"/>
<dbReference type="RefSeq" id="XP_038073758.1">
    <property type="nucleotide sequence ID" value="XM_038217830.1"/>
</dbReference>
<evidence type="ECO:0000313" key="2">
    <source>
        <dbReference type="EnsemblMetazoa" id="XP_038073758.1"/>
    </source>
</evidence>
<evidence type="ECO:0000256" key="1">
    <source>
        <dbReference type="SAM" id="MobiDB-lite"/>
    </source>
</evidence>
<dbReference type="GeneID" id="119741890"/>
<sequence>MKPGYMYCVCLSWMSTFLIYCTSVAILPTVGATLWPGATNIHTTPSDHSIIVLDNVITEPAAHALHSYVLQFAQWKLNGHAQETSTLINNQTAEQSCLLQKKVPWSAQLSSPFYENVCFLKNILSLPELVNFTPHSVQAEILRRGDSIKVQCGLDKQGLDTEYSWRVFLTPDWQINDYGDLMFYDRNDKGGKQEAVLTVHPRMGRFVLWDSSLSFVYHPPSMGYIQGLLSITGQLTSSKNKMKFQDEITDEQQTSRPQFSSQFTRTDEMEDLADKYVRSFYDSEGRVIAVYDNIFSAADLEELQQALLAQGEIMYLPHDVQPEEDVDNAQWIKSFDPEKFATSAVWRRLSQVMRHVSGNRTSWYPYDVALNIVRSADHTRIHQDCEEWEDEYTMVLYLNPDWRPEFCGETVFFEAMPGSELQRQLYGLHGGTEYQPIASVLPKYGRLAVFQGIIPHSARPPSNLFAGARYTFAVKVSLTRRIALAKRLQEVLEDCFEELSMEEEQLLEDLISGVYNHEPSFRSDEWLEQRLQDTKSEASKVRNNKKHQMESSLLTCE</sequence>
<organism evidence="2 3">
    <name type="scientific">Patiria miniata</name>
    <name type="common">Bat star</name>
    <name type="synonym">Asterina miniata</name>
    <dbReference type="NCBI Taxonomy" id="46514"/>
    <lineage>
        <taxon>Eukaryota</taxon>
        <taxon>Metazoa</taxon>
        <taxon>Echinodermata</taxon>
        <taxon>Eleutherozoa</taxon>
        <taxon>Asterozoa</taxon>
        <taxon>Asteroidea</taxon>
        <taxon>Valvatacea</taxon>
        <taxon>Valvatida</taxon>
        <taxon>Asterinidae</taxon>
        <taxon>Patiria</taxon>
    </lineage>
</organism>
<accession>A0A914BC02</accession>
<evidence type="ECO:0000313" key="3">
    <source>
        <dbReference type="Proteomes" id="UP000887568"/>
    </source>
</evidence>
<dbReference type="PANTHER" id="PTHR35169:SF1">
    <property type="entry name" value="PROLYL 4-HYDROXYLASE ALPHA SUBUNIT FE(2+) 2OG DIOXYGENASE DOMAIN-CONTAINING PROTEIN"/>
    <property type="match status" value="1"/>
</dbReference>
<dbReference type="Gene3D" id="2.60.120.620">
    <property type="entry name" value="q2cbj1_9rhob like domain"/>
    <property type="match status" value="2"/>
</dbReference>
<dbReference type="EnsemblMetazoa" id="XM_038217830.1">
    <property type="protein sequence ID" value="XP_038073758.1"/>
    <property type="gene ID" value="LOC119741890"/>
</dbReference>
<protein>
    <submittedName>
        <fullName evidence="2">Uncharacterized protein</fullName>
    </submittedName>
</protein>
<proteinExistence type="predicted"/>
<dbReference type="AlphaFoldDB" id="A0A914BC02"/>